<dbReference type="PANTHER" id="PTHR30537">
    <property type="entry name" value="HTH-TYPE TRANSCRIPTIONAL REGULATOR"/>
    <property type="match status" value="1"/>
</dbReference>
<feature type="domain" description="LysR substrate-binding" evidence="3">
    <location>
        <begin position="2"/>
        <end position="154"/>
    </location>
</feature>
<organism evidence="4 5">
    <name type="scientific">Paenalcaligenes hermetiae</name>
    <dbReference type="NCBI Taxonomy" id="1157987"/>
    <lineage>
        <taxon>Bacteria</taxon>
        <taxon>Pseudomonadati</taxon>
        <taxon>Pseudomonadota</taxon>
        <taxon>Betaproteobacteria</taxon>
        <taxon>Burkholderiales</taxon>
        <taxon>Alcaligenaceae</taxon>
        <taxon>Paenalcaligenes</taxon>
    </lineage>
</organism>
<keyword evidence="5" id="KW-1185">Reference proteome</keyword>
<evidence type="ECO:0000259" key="3">
    <source>
        <dbReference type="Pfam" id="PF03466"/>
    </source>
</evidence>
<feature type="compositionally biased region" description="Basic residues" evidence="2">
    <location>
        <begin position="157"/>
        <end position="167"/>
    </location>
</feature>
<evidence type="ECO:0000256" key="1">
    <source>
        <dbReference type="ARBA" id="ARBA00009437"/>
    </source>
</evidence>
<dbReference type="Gene3D" id="3.40.190.290">
    <property type="match status" value="1"/>
</dbReference>
<reference evidence="5" key="1">
    <citation type="journal article" date="2019" name="Int. J. Syst. Evol. Microbiol.">
        <title>The Global Catalogue of Microorganisms (GCM) 10K type strain sequencing project: providing services to taxonomists for standard genome sequencing and annotation.</title>
        <authorList>
            <consortium name="The Broad Institute Genomics Platform"/>
            <consortium name="The Broad Institute Genome Sequencing Center for Infectious Disease"/>
            <person name="Wu L."/>
            <person name="Ma J."/>
        </authorList>
    </citation>
    <scope>NUCLEOTIDE SEQUENCE [LARGE SCALE GENOMIC DNA]</scope>
    <source>
        <strain evidence="5">JCM 18423</strain>
    </source>
</reference>
<dbReference type="PANTHER" id="PTHR30537:SF35">
    <property type="entry name" value="TRANSCRIPTIONAL REGULATORY PROTEIN"/>
    <property type="match status" value="1"/>
</dbReference>
<evidence type="ECO:0000256" key="2">
    <source>
        <dbReference type="SAM" id="MobiDB-lite"/>
    </source>
</evidence>
<name>A0ABP9M966_9BURK</name>
<accession>A0ABP9M966</accession>
<dbReference type="SUPFAM" id="SSF53850">
    <property type="entry name" value="Periplasmic binding protein-like II"/>
    <property type="match status" value="1"/>
</dbReference>
<protein>
    <recommendedName>
        <fullName evidence="3">LysR substrate-binding domain-containing protein</fullName>
    </recommendedName>
</protein>
<feature type="region of interest" description="Disordered" evidence="2">
    <location>
        <begin position="155"/>
        <end position="176"/>
    </location>
</feature>
<dbReference type="InterPro" id="IPR005119">
    <property type="entry name" value="LysR_subst-bd"/>
</dbReference>
<proteinExistence type="inferred from homology"/>
<dbReference type="InterPro" id="IPR058163">
    <property type="entry name" value="LysR-type_TF_proteobact-type"/>
</dbReference>
<sequence>MACSVSLAQSVLSLLTSEFVQLYPQVRIELLADNKTVNLIEEGVDVALRISNDLDPNQIAIRLEQCHSILCAAPSYLNKNPAITHPSALKQHNCLSYSYFGTTHWLLSKNQQQYKIPVKGSITSNEANVLLFASLNGAGISQQPRYSAQPLIDQVRGKPRRSGRGRIARTAQPSLG</sequence>
<gene>
    <name evidence="4" type="ORF">GCM10023337_17110</name>
</gene>
<comment type="caution">
    <text evidence="4">The sequence shown here is derived from an EMBL/GenBank/DDBJ whole genome shotgun (WGS) entry which is preliminary data.</text>
</comment>
<evidence type="ECO:0000313" key="5">
    <source>
        <dbReference type="Proteomes" id="UP001500227"/>
    </source>
</evidence>
<dbReference type="CDD" id="cd08422">
    <property type="entry name" value="PBP2_CrgA_like"/>
    <property type="match status" value="1"/>
</dbReference>
<comment type="similarity">
    <text evidence="1">Belongs to the LysR transcriptional regulatory family.</text>
</comment>
<dbReference type="EMBL" id="BAABKD010000009">
    <property type="protein sequence ID" value="GAA5091344.1"/>
    <property type="molecule type" value="Genomic_DNA"/>
</dbReference>
<dbReference type="Proteomes" id="UP001500227">
    <property type="component" value="Unassembled WGS sequence"/>
</dbReference>
<dbReference type="RefSeq" id="WP_377536072.1">
    <property type="nucleotide sequence ID" value="NZ_JBHSUI010000003.1"/>
</dbReference>
<evidence type="ECO:0000313" key="4">
    <source>
        <dbReference type="EMBL" id="GAA5091344.1"/>
    </source>
</evidence>
<dbReference type="Pfam" id="PF03466">
    <property type="entry name" value="LysR_substrate"/>
    <property type="match status" value="1"/>
</dbReference>